<feature type="chain" id="PRO_5014844070" evidence="2">
    <location>
        <begin position="16"/>
        <end position="136"/>
    </location>
</feature>
<sequence length="136" mass="15293">MNALFSFLILSLSLACSLYHRSPFAMQWRHRGQLREFAPSTHPHTDAAGVVVFKHARTARTLTGTRSQTTDHQHLHSMISEPSANRESTVGFRRGLHNTPNAPQRASSSVPFCAQIISFSFCRISFTHFTHTQNTT</sequence>
<feature type="region of interest" description="Disordered" evidence="1">
    <location>
        <begin position="65"/>
        <end position="86"/>
    </location>
</feature>
<name>A0A2M4D2B9_ANODA</name>
<feature type="signal peptide" evidence="2">
    <location>
        <begin position="1"/>
        <end position="15"/>
    </location>
</feature>
<dbReference type="EMBL" id="GGFL01007060">
    <property type="protein sequence ID" value="MBW71238.1"/>
    <property type="molecule type" value="Transcribed_RNA"/>
</dbReference>
<reference evidence="3" key="1">
    <citation type="submission" date="2018-01" db="EMBL/GenBank/DDBJ databases">
        <title>An insight into the sialome of Amazonian anophelines.</title>
        <authorList>
            <person name="Ribeiro J.M."/>
            <person name="Scarpassa V."/>
            <person name="Calvo E."/>
        </authorList>
    </citation>
    <scope>NUCLEOTIDE SEQUENCE</scope>
</reference>
<evidence type="ECO:0000313" key="3">
    <source>
        <dbReference type="EMBL" id="MBW71238.1"/>
    </source>
</evidence>
<protein>
    <submittedName>
        <fullName evidence="3">Putative secreted protein</fullName>
    </submittedName>
</protein>
<proteinExistence type="predicted"/>
<organism evidence="3">
    <name type="scientific">Anopheles darlingi</name>
    <name type="common">Mosquito</name>
    <dbReference type="NCBI Taxonomy" id="43151"/>
    <lineage>
        <taxon>Eukaryota</taxon>
        <taxon>Metazoa</taxon>
        <taxon>Ecdysozoa</taxon>
        <taxon>Arthropoda</taxon>
        <taxon>Hexapoda</taxon>
        <taxon>Insecta</taxon>
        <taxon>Pterygota</taxon>
        <taxon>Neoptera</taxon>
        <taxon>Endopterygota</taxon>
        <taxon>Diptera</taxon>
        <taxon>Nematocera</taxon>
        <taxon>Culicoidea</taxon>
        <taxon>Culicidae</taxon>
        <taxon>Anophelinae</taxon>
        <taxon>Anopheles</taxon>
    </lineage>
</organism>
<accession>A0A2M4D2B9</accession>
<evidence type="ECO:0000256" key="1">
    <source>
        <dbReference type="SAM" id="MobiDB-lite"/>
    </source>
</evidence>
<evidence type="ECO:0000256" key="2">
    <source>
        <dbReference type="SAM" id="SignalP"/>
    </source>
</evidence>
<dbReference type="AlphaFoldDB" id="A0A2M4D2B9"/>
<keyword evidence="2" id="KW-0732">Signal</keyword>